<proteinExistence type="predicted"/>
<dbReference type="Proteomes" id="UP000605086">
    <property type="component" value="Unassembled WGS sequence"/>
</dbReference>
<organism evidence="2 3">
    <name type="scientific">Azospirillum melinis</name>
    <dbReference type="NCBI Taxonomy" id="328839"/>
    <lineage>
        <taxon>Bacteria</taxon>
        <taxon>Pseudomonadati</taxon>
        <taxon>Pseudomonadota</taxon>
        <taxon>Alphaproteobacteria</taxon>
        <taxon>Rhodospirillales</taxon>
        <taxon>Azospirillaceae</taxon>
        <taxon>Azospirillum</taxon>
    </lineage>
</organism>
<dbReference type="Pfam" id="PF01075">
    <property type="entry name" value="Glyco_transf_9"/>
    <property type="match status" value="1"/>
</dbReference>
<sequence length="537" mass="58410">MNIQQAFTTALGFQQNGRAEEAARLYGEIVAADPQFAPAVNNLGLLHADAGRDGEAAALFRRALSLTPNSLNGWTNLGALMVRLGRPEEGVRAYRAALRLKPDQPALLNELGIQLERLKRADEARDVFACAAALAPGDAEIANNHGALLRMDNQLEAAAARFRRAIVLNPQHTGAYSNLGSTVKDRGRFWEALPAFRRATRLDPNFAGAHWNESLVRLLLGDFARGWRGYEWRWKHGRLPSPQRSFIQPRWDGSPLRGRRLLVYWEQGFGDVLQFVRYLPLLAQSIKGTSKGATGGVAGGDGQPIYLECQGALLPVLRGLPGTIAVETGKPLPDFDVQIPVLSLPALFGTRLESVPSRVPYLSAEPDLVAHWGGRLKEAAKDGGGLKVGIVWAGSPTHGNDRNRSVGLAPFARLASIPGVSLVSIQKGSTEGQAANPPGGFPLLNLSPDIRDFADTAAIMAGLDLVVCVDTSVAHLAGALGVPVWVLVPFAPDWRWMLDREDSPWYPTMRLFRQDRPGSWDDALNRLERALRERASA</sequence>
<protein>
    <submittedName>
        <fullName evidence="2">Tetratricopeptide repeat protein</fullName>
    </submittedName>
</protein>
<dbReference type="Pfam" id="PF13432">
    <property type="entry name" value="TPR_16"/>
    <property type="match status" value="3"/>
</dbReference>
<dbReference type="InterPro" id="IPR002201">
    <property type="entry name" value="Glyco_trans_9"/>
</dbReference>
<comment type="caution">
    <text evidence="2">The sequence shown here is derived from an EMBL/GenBank/DDBJ whole genome shotgun (WGS) entry which is preliminary data.</text>
</comment>
<dbReference type="PROSITE" id="PS50005">
    <property type="entry name" value="TPR"/>
    <property type="match status" value="4"/>
</dbReference>
<reference evidence="2 3" key="1">
    <citation type="submission" date="2019-10" db="EMBL/GenBank/DDBJ databases">
        <title>Genome sequence of Azospirillum melinis.</title>
        <authorList>
            <person name="Ambrosini A."/>
            <person name="Sant'Anna F.H."/>
            <person name="Cassan F.D."/>
            <person name="Souza E.M."/>
            <person name="Passaglia L.M.P."/>
        </authorList>
    </citation>
    <scope>NUCLEOTIDE SEQUENCE [LARGE SCALE GENOMIC DNA]</scope>
    <source>
        <strain evidence="2 3">TMCY0552</strain>
    </source>
</reference>
<accession>A0ABX2KMB8</accession>
<dbReference type="PANTHER" id="PTHR44809">
    <property type="match status" value="1"/>
</dbReference>
<dbReference type="InterPro" id="IPR011990">
    <property type="entry name" value="TPR-like_helical_dom_sf"/>
</dbReference>
<dbReference type="InterPro" id="IPR019734">
    <property type="entry name" value="TPR_rpt"/>
</dbReference>
<feature type="repeat" description="TPR" evidence="1">
    <location>
        <begin position="139"/>
        <end position="172"/>
    </location>
</feature>
<feature type="repeat" description="TPR" evidence="1">
    <location>
        <begin position="71"/>
        <end position="104"/>
    </location>
</feature>
<dbReference type="Gene3D" id="3.40.50.2000">
    <property type="entry name" value="Glycogen Phosphorylase B"/>
    <property type="match status" value="1"/>
</dbReference>
<evidence type="ECO:0000256" key="1">
    <source>
        <dbReference type="PROSITE-ProRule" id="PRU00339"/>
    </source>
</evidence>
<feature type="repeat" description="TPR" evidence="1">
    <location>
        <begin position="37"/>
        <end position="70"/>
    </location>
</feature>
<dbReference type="Gene3D" id="1.25.40.10">
    <property type="entry name" value="Tetratricopeptide repeat domain"/>
    <property type="match status" value="3"/>
</dbReference>
<keyword evidence="1" id="KW-0802">TPR repeat</keyword>
<keyword evidence="3" id="KW-1185">Reference proteome</keyword>
<dbReference type="PANTHER" id="PTHR44809:SF1">
    <property type="entry name" value="PROTEIN O-MANNOSYL-TRANSFERASE TMTC1"/>
    <property type="match status" value="1"/>
</dbReference>
<dbReference type="EMBL" id="WHOS01000072">
    <property type="protein sequence ID" value="NUB03717.1"/>
    <property type="molecule type" value="Genomic_DNA"/>
</dbReference>
<evidence type="ECO:0000313" key="3">
    <source>
        <dbReference type="Proteomes" id="UP000605086"/>
    </source>
</evidence>
<dbReference type="InterPro" id="IPR052943">
    <property type="entry name" value="TMTC_O-mannosyl-trnsfr"/>
</dbReference>
<gene>
    <name evidence="2" type="ORF">GBZ48_31370</name>
</gene>
<dbReference type="RefSeq" id="WP_174474589.1">
    <property type="nucleotide sequence ID" value="NZ_JAGINN010000009.1"/>
</dbReference>
<dbReference type="SUPFAM" id="SSF48452">
    <property type="entry name" value="TPR-like"/>
    <property type="match status" value="1"/>
</dbReference>
<feature type="repeat" description="TPR" evidence="1">
    <location>
        <begin position="173"/>
        <end position="206"/>
    </location>
</feature>
<dbReference type="SUPFAM" id="SSF53756">
    <property type="entry name" value="UDP-Glycosyltransferase/glycogen phosphorylase"/>
    <property type="match status" value="1"/>
</dbReference>
<dbReference type="SMART" id="SM00028">
    <property type="entry name" value="TPR"/>
    <property type="match status" value="5"/>
</dbReference>
<name>A0ABX2KMB8_9PROT</name>
<evidence type="ECO:0000313" key="2">
    <source>
        <dbReference type="EMBL" id="NUB03717.1"/>
    </source>
</evidence>